<evidence type="ECO:0000256" key="8">
    <source>
        <dbReference type="ARBA" id="ARBA00023065"/>
    </source>
</evidence>
<evidence type="ECO:0000256" key="5">
    <source>
        <dbReference type="ARBA" id="ARBA00022692"/>
    </source>
</evidence>
<evidence type="ECO:0000259" key="11">
    <source>
        <dbReference type="Pfam" id="PF04678"/>
    </source>
</evidence>
<dbReference type="InterPro" id="IPR006769">
    <property type="entry name" value="MCU_C"/>
</dbReference>
<keyword evidence="7 10" id="KW-1133">Transmembrane helix</keyword>
<evidence type="ECO:0000256" key="1">
    <source>
        <dbReference type="ARBA" id="ARBA00004141"/>
    </source>
</evidence>
<comment type="similarity">
    <text evidence="2">Belongs to the MCU (TC 1.A.77) family.</text>
</comment>
<dbReference type="GO" id="GO:1990246">
    <property type="term" value="C:uniplex complex"/>
    <property type="evidence" value="ECO:0007669"/>
    <property type="project" value="TreeGrafter"/>
</dbReference>
<dbReference type="GO" id="GO:0015292">
    <property type="term" value="F:uniporter activity"/>
    <property type="evidence" value="ECO:0007669"/>
    <property type="project" value="TreeGrafter"/>
</dbReference>
<keyword evidence="8" id="KW-0406">Ion transport</keyword>
<evidence type="ECO:0000256" key="7">
    <source>
        <dbReference type="ARBA" id="ARBA00022989"/>
    </source>
</evidence>
<evidence type="ECO:0000256" key="2">
    <source>
        <dbReference type="ARBA" id="ARBA00005653"/>
    </source>
</evidence>
<dbReference type="InterPro" id="IPR039055">
    <property type="entry name" value="MCU_fam"/>
</dbReference>
<feature type="transmembrane region" description="Helical" evidence="10">
    <location>
        <begin position="192"/>
        <end position="209"/>
    </location>
</feature>
<evidence type="ECO:0000256" key="3">
    <source>
        <dbReference type="ARBA" id="ARBA00022448"/>
    </source>
</evidence>
<keyword evidence="4" id="KW-0109">Calcium transport</keyword>
<evidence type="ECO:0000313" key="13">
    <source>
        <dbReference type="Proteomes" id="UP000051952"/>
    </source>
</evidence>
<dbReference type="PANTHER" id="PTHR13462">
    <property type="entry name" value="CALCIUM UNIPORTER PROTEIN, MITOCHONDRIAL"/>
    <property type="match status" value="1"/>
</dbReference>
<gene>
    <name evidence="12" type="ORF">BSAL_46740</name>
</gene>
<dbReference type="VEuPathDB" id="TriTrypDB:BSAL_46740"/>
<name>A0A0S4JRI1_BODSA</name>
<dbReference type="GO" id="GO:0036444">
    <property type="term" value="P:calcium import into the mitochondrion"/>
    <property type="evidence" value="ECO:0007669"/>
    <property type="project" value="TreeGrafter"/>
</dbReference>
<dbReference type="OMA" id="DWDIMEP"/>
<sequence>MLRGVSLSAARSVSALTSAASHLTTSKRSLSSEEFAATGPMILVHAKLRTTKQAVLTKDAFTNLLRECHVVDVPAATSALADAGCVLAIDGGAHYHIKPAQWLHDVATISTGSDDAAGPFANLRIVEDAQESVVNAEARHNELLKSLDGAVSKASRWRKTIWGGAMLFSGAQLAIISRLTYVDLDWDIMEPVSYFLGTGTSLVFFLYVLRFKRDHSYEDFDRTFLPARVRKYAPKDFDWNEYEASKENVVKARAHLQYVKEWASVH</sequence>
<dbReference type="AlphaFoldDB" id="A0A0S4JRI1"/>
<dbReference type="GO" id="GO:0005262">
    <property type="term" value="F:calcium channel activity"/>
    <property type="evidence" value="ECO:0007669"/>
    <property type="project" value="TreeGrafter"/>
</dbReference>
<evidence type="ECO:0000256" key="4">
    <source>
        <dbReference type="ARBA" id="ARBA00022568"/>
    </source>
</evidence>
<dbReference type="Pfam" id="PF04678">
    <property type="entry name" value="MCU"/>
    <property type="match status" value="1"/>
</dbReference>
<evidence type="ECO:0000256" key="9">
    <source>
        <dbReference type="ARBA" id="ARBA00023136"/>
    </source>
</evidence>
<keyword evidence="5 10" id="KW-0812">Transmembrane</keyword>
<dbReference type="GO" id="GO:0051560">
    <property type="term" value="P:mitochondrial calcium ion homeostasis"/>
    <property type="evidence" value="ECO:0007669"/>
    <property type="project" value="InterPro"/>
</dbReference>
<dbReference type="Proteomes" id="UP000051952">
    <property type="component" value="Unassembled WGS sequence"/>
</dbReference>
<comment type="subcellular location">
    <subcellularLocation>
        <location evidence="1">Membrane</location>
        <topology evidence="1">Multi-pass membrane protein</topology>
    </subcellularLocation>
</comment>
<organism evidence="12 13">
    <name type="scientific">Bodo saltans</name>
    <name type="common">Flagellated protozoan</name>
    <dbReference type="NCBI Taxonomy" id="75058"/>
    <lineage>
        <taxon>Eukaryota</taxon>
        <taxon>Discoba</taxon>
        <taxon>Euglenozoa</taxon>
        <taxon>Kinetoplastea</taxon>
        <taxon>Metakinetoplastina</taxon>
        <taxon>Eubodonida</taxon>
        <taxon>Bodonidae</taxon>
        <taxon>Bodo</taxon>
    </lineage>
</organism>
<keyword evidence="13" id="KW-1185">Reference proteome</keyword>
<keyword evidence="9 10" id="KW-0472">Membrane</keyword>
<dbReference type="PANTHER" id="PTHR13462:SF54">
    <property type="entry name" value="CALCIUM UNIPORTER PROTEIN"/>
    <property type="match status" value="1"/>
</dbReference>
<evidence type="ECO:0000256" key="10">
    <source>
        <dbReference type="SAM" id="Phobius"/>
    </source>
</evidence>
<keyword evidence="3" id="KW-0813">Transport</keyword>
<reference evidence="13" key="1">
    <citation type="submission" date="2015-09" db="EMBL/GenBank/DDBJ databases">
        <authorList>
            <consortium name="Pathogen Informatics"/>
        </authorList>
    </citation>
    <scope>NUCLEOTIDE SEQUENCE [LARGE SCALE GENOMIC DNA]</scope>
    <source>
        <strain evidence="13">Lake Konstanz</strain>
    </source>
</reference>
<keyword evidence="6" id="KW-0106">Calcium</keyword>
<accession>A0A0S4JRI1</accession>
<proteinExistence type="inferred from homology"/>
<dbReference type="EMBL" id="CYKH01002220">
    <property type="protein sequence ID" value="CUG94149.1"/>
    <property type="molecule type" value="Genomic_DNA"/>
</dbReference>
<dbReference type="OrthoDB" id="278338at2759"/>
<feature type="domain" description="Calcium uniporter protein C-terminal" evidence="11">
    <location>
        <begin position="127"/>
        <end position="244"/>
    </location>
</feature>
<evidence type="ECO:0000313" key="12">
    <source>
        <dbReference type="EMBL" id="CUG94149.1"/>
    </source>
</evidence>
<evidence type="ECO:0000256" key="6">
    <source>
        <dbReference type="ARBA" id="ARBA00022837"/>
    </source>
</evidence>
<protein>
    <submittedName>
        <fullName evidence="12">Membrane-associated protein, putative</fullName>
    </submittedName>
</protein>
<feature type="transmembrane region" description="Helical" evidence="10">
    <location>
        <begin position="161"/>
        <end position="180"/>
    </location>
</feature>